<dbReference type="EMBL" id="NEKC01000003">
    <property type="protein sequence ID" value="OTA29896.1"/>
    <property type="molecule type" value="Genomic_DNA"/>
</dbReference>
<dbReference type="PANTHER" id="PTHR30146:SF155">
    <property type="entry name" value="ALANINE RACEMASE"/>
    <property type="match status" value="1"/>
</dbReference>
<dbReference type="SMART" id="SM00354">
    <property type="entry name" value="HTH_LACI"/>
    <property type="match status" value="1"/>
</dbReference>
<evidence type="ECO:0000313" key="5">
    <source>
        <dbReference type="EMBL" id="OTA29896.1"/>
    </source>
</evidence>
<sequence>MSFAKNAILDTEAFSTSTMRRTEQMASKAGMVQIAQKVGVSVSTVSYAFSGRRKVSPETKRRILEAAKELNYPVPSSSFEKRQRANIVAVSAPIHSYSSLNGYSAFFFETLSALRKRGYDLLLCASEDDEVDRIARENLADGVVLMDVRENDPRALSAESVNLPVVSIGLPNGPSGPVGGPAGGASYKRLFCIDLDFISAAKIAIQHAASVGRTHILFIAGWEQAYKEGANYLVRFRKALQRHALQYSIALDIIYKLARSADLVDLIREKLAQNPDISGIIAQTDTETAPLIYKTVQSDVESGAMGLVVVGCYGRFNTAGMRVDEIPLEPRAACQRAAEVLDARISGDLSSSGKIELITPNYLDRGTFRAA</sequence>
<dbReference type="GO" id="GO:0003700">
    <property type="term" value="F:DNA-binding transcription factor activity"/>
    <property type="evidence" value="ECO:0007669"/>
    <property type="project" value="TreeGrafter"/>
</dbReference>
<keyword evidence="3" id="KW-0804">Transcription</keyword>
<keyword evidence="1" id="KW-0805">Transcription regulation</keyword>
<dbReference type="InterPro" id="IPR010982">
    <property type="entry name" value="Lambda_DNA-bd_dom_sf"/>
</dbReference>
<keyword evidence="2" id="KW-0238">DNA-binding</keyword>
<reference evidence="5 6" key="1">
    <citation type="submission" date="2017-04" db="EMBL/GenBank/DDBJ databases">
        <title>Draft genome sequences of Alloscardovia macacae UMA81211 and UMA81212 isolated from the feces of a rhesus macaque (Macaca mulatta).</title>
        <authorList>
            <person name="Albert K."/>
            <person name="Sela D.A."/>
        </authorList>
    </citation>
    <scope>NUCLEOTIDE SEQUENCE [LARGE SCALE GENOMIC DNA]</scope>
    <source>
        <strain evidence="5 6">UMA81212</strain>
    </source>
</reference>
<organism evidence="5 6">
    <name type="scientific">Alloscardovia macacae</name>
    <dbReference type="NCBI Taxonomy" id="1160091"/>
    <lineage>
        <taxon>Bacteria</taxon>
        <taxon>Bacillati</taxon>
        <taxon>Actinomycetota</taxon>
        <taxon>Actinomycetes</taxon>
        <taxon>Bifidobacteriales</taxon>
        <taxon>Bifidobacteriaceae</taxon>
        <taxon>Alloscardovia</taxon>
    </lineage>
</organism>
<evidence type="ECO:0000256" key="3">
    <source>
        <dbReference type="ARBA" id="ARBA00023163"/>
    </source>
</evidence>
<dbReference type="PROSITE" id="PS50932">
    <property type="entry name" value="HTH_LACI_2"/>
    <property type="match status" value="1"/>
</dbReference>
<feature type="domain" description="HTH lacI-type" evidence="4">
    <location>
        <begin position="29"/>
        <end position="72"/>
    </location>
</feature>
<name>A0A1Y2SWF0_9BIFI</name>
<gene>
    <name evidence="5" type="ORF">B9T39_02140</name>
</gene>
<dbReference type="PANTHER" id="PTHR30146">
    <property type="entry name" value="LACI-RELATED TRANSCRIPTIONAL REPRESSOR"/>
    <property type="match status" value="1"/>
</dbReference>
<dbReference type="GO" id="GO:0000976">
    <property type="term" value="F:transcription cis-regulatory region binding"/>
    <property type="evidence" value="ECO:0007669"/>
    <property type="project" value="TreeGrafter"/>
</dbReference>
<dbReference type="CDD" id="cd01392">
    <property type="entry name" value="HTH_LacI"/>
    <property type="match status" value="1"/>
</dbReference>
<dbReference type="STRING" id="1160091.B9T39_02140"/>
<evidence type="ECO:0000256" key="1">
    <source>
        <dbReference type="ARBA" id="ARBA00023015"/>
    </source>
</evidence>
<dbReference type="InterPro" id="IPR000843">
    <property type="entry name" value="HTH_LacI"/>
</dbReference>
<dbReference type="SUPFAM" id="SSF47413">
    <property type="entry name" value="lambda repressor-like DNA-binding domains"/>
    <property type="match status" value="1"/>
</dbReference>
<evidence type="ECO:0000259" key="4">
    <source>
        <dbReference type="PROSITE" id="PS50932"/>
    </source>
</evidence>
<evidence type="ECO:0000256" key="2">
    <source>
        <dbReference type="ARBA" id="ARBA00023125"/>
    </source>
</evidence>
<dbReference type="Proteomes" id="UP000243540">
    <property type="component" value="Unassembled WGS sequence"/>
</dbReference>
<dbReference type="AlphaFoldDB" id="A0A1Y2SWF0"/>
<dbReference type="InterPro" id="IPR028082">
    <property type="entry name" value="Peripla_BP_I"/>
</dbReference>
<comment type="caution">
    <text evidence="5">The sequence shown here is derived from an EMBL/GenBank/DDBJ whole genome shotgun (WGS) entry which is preliminary data.</text>
</comment>
<dbReference type="Gene3D" id="1.10.260.40">
    <property type="entry name" value="lambda repressor-like DNA-binding domains"/>
    <property type="match status" value="1"/>
</dbReference>
<dbReference type="Gene3D" id="3.40.50.2300">
    <property type="match status" value="2"/>
</dbReference>
<protein>
    <recommendedName>
        <fullName evidence="4">HTH lacI-type domain-containing protein</fullName>
    </recommendedName>
</protein>
<dbReference type="SUPFAM" id="SSF53822">
    <property type="entry name" value="Periplasmic binding protein-like I"/>
    <property type="match status" value="1"/>
</dbReference>
<proteinExistence type="predicted"/>
<accession>A0A1Y2SWF0</accession>
<evidence type="ECO:0000313" key="6">
    <source>
        <dbReference type="Proteomes" id="UP000243540"/>
    </source>
</evidence>
<dbReference type="Pfam" id="PF00356">
    <property type="entry name" value="LacI"/>
    <property type="match status" value="1"/>
</dbReference>